<evidence type="ECO:0000256" key="1">
    <source>
        <dbReference type="SAM" id="SignalP"/>
    </source>
</evidence>
<evidence type="ECO:0000259" key="2">
    <source>
        <dbReference type="Pfam" id="PF13360"/>
    </source>
</evidence>
<dbReference type="InterPro" id="IPR002372">
    <property type="entry name" value="PQQ_rpt_dom"/>
</dbReference>
<dbReference type="AlphaFoldDB" id="A0A517QLR9"/>
<dbReference type="SUPFAM" id="SSF50998">
    <property type="entry name" value="Quinoprotein alcohol dehydrogenase-like"/>
    <property type="match status" value="1"/>
</dbReference>
<reference evidence="3 4" key="1">
    <citation type="submission" date="2019-02" db="EMBL/GenBank/DDBJ databases">
        <title>Deep-cultivation of Planctomycetes and their phenomic and genomic characterization uncovers novel biology.</title>
        <authorList>
            <person name="Wiegand S."/>
            <person name="Jogler M."/>
            <person name="Boedeker C."/>
            <person name="Pinto D."/>
            <person name="Vollmers J."/>
            <person name="Rivas-Marin E."/>
            <person name="Kohn T."/>
            <person name="Peeters S.H."/>
            <person name="Heuer A."/>
            <person name="Rast P."/>
            <person name="Oberbeckmann S."/>
            <person name="Bunk B."/>
            <person name="Jeske O."/>
            <person name="Meyerdierks A."/>
            <person name="Storesund J.E."/>
            <person name="Kallscheuer N."/>
            <person name="Luecker S."/>
            <person name="Lage O.M."/>
            <person name="Pohl T."/>
            <person name="Merkel B.J."/>
            <person name="Hornburger P."/>
            <person name="Mueller R.-W."/>
            <person name="Bruemmer F."/>
            <person name="Labrenz M."/>
            <person name="Spormann A.M."/>
            <person name="Op den Camp H."/>
            <person name="Overmann J."/>
            <person name="Amann R."/>
            <person name="Jetten M.S.M."/>
            <person name="Mascher T."/>
            <person name="Medema M.H."/>
            <person name="Devos D.P."/>
            <person name="Kaster A.-K."/>
            <person name="Ovreas L."/>
            <person name="Rohde M."/>
            <person name="Galperin M.Y."/>
            <person name="Jogler C."/>
        </authorList>
    </citation>
    <scope>NUCLEOTIDE SEQUENCE [LARGE SCALE GENOMIC DNA]</scope>
    <source>
        <strain evidence="3 4">Mal48</strain>
    </source>
</reference>
<dbReference type="PANTHER" id="PTHR34512:SF30">
    <property type="entry name" value="OUTER MEMBRANE PROTEIN ASSEMBLY FACTOR BAMB"/>
    <property type="match status" value="1"/>
</dbReference>
<feature type="domain" description="Pyrrolo-quinoline quinone repeat" evidence="2">
    <location>
        <begin position="37"/>
        <end position="165"/>
    </location>
</feature>
<gene>
    <name evidence="3" type="ORF">Mal48_18350</name>
</gene>
<dbReference type="Gene3D" id="2.40.10.480">
    <property type="match status" value="1"/>
</dbReference>
<feature type="domain" description="Pyrrolo-quinoline quinone repeat" evidence="2">
    <location>
        <begin position="201"/>
        <end position="306"/>
    </location>
</feature>
<dbReference type="RefSeq" id="WP_145197958.1">
    <property type="nucleotide sequence ID" value="NZ_CP036267.1"/>
</dbReference>
<dbReference type="InterPro" id="IPR015943">
    <property type="entry name" value="WD40/YVTN_repeat-like_dom_sf"/>
</dbReference>
<dbReference type="InterPro" id="IPR011047">
    <property type="entry name" value="Quinoprotein_ADH-like_sf"/>
</dbReference>
<evidence type="ECO:0000313" key="3">
    <source>
        <dbReference type="EMBL" id="QDT32588.1"/>
    </source>
</evidence>
<feature type="domain" description="Pyrrolo-quinoline quinone repeat" evidence="2">
    <location>
        <begin position="312"/>
        <end position="389"/>
    </location>
</feature>
<dbReference type="Proteomes" id="UP000315724">
    <property type="component" value="Chromosome"/>
</dbReference>
<dbReference type="Gene3D" id="2.130.10.10">
    <property type="entry name" value="YVTN repeat-like/Quinoprotein amine dehydrogenase"/>
    <property type="match status" value="1"/>
</dbReference>
<feature type="signal peptide" evidence="1">
    <location>
        <begin position="1"/>
        <end position="19"/>
    </location>
</feature>
<dbReference type="PANTHER" id="PTHR34512">
    <property type="entry name" value="CELL SURFACE PROTEIN"/>
    <property type="match status" value="1"/>
</dbReference>
<keyword evidence="1" id="KW-0732">Signal</keyword>
<sequence length="436" mass="47811" precursor="true">MSRLAFVFCLMFTVSLATASETSTTQKSPAWPERGGPLMNGIVPAGSAKNLPVKWDEESGLNVAWKIALEDDGYASPVIGNGKVWFTSATTDGKKQFIYVIDESTGKVLHHKLIFENEDPEPLGNNVNTYASPTCVLENDAVYVHFGTYGTARLDPETAEIVWERRDIRGKHFRGPGSSPIIYEDSLILTYDCIDAQFLMSLNKKTGETNWRVDRSTDYDDLDENGKPKRNGDLRKAFGTPALVEVDGKTQLLSVGSRAAFGYDAKTGKELWTITHDGYNAAARPALHEDIVVINSGGRGASMIAVRLDKTTVGNVDETHVLWNRPRGNSRLATPLLYEGLVYMVTDNGVAICLDAVTGEEVWTNRIGGTFVASPVLANGLLYLCNEEGETSIVKAGREFQLVSKNHLEEGMRASPGVANGALFLRTFHHLYKISK</sequence>
<feature type="chain" id="PRO_5022010338" evidence="1">
    <location>
        <begin position="20"/>
        <end position="436"/>
    </location>
</feature>
<dbReference type="Pfam" id="PF13360">
    <property type="entry name" value="PQQ_2"/>
    <property type="match status" value="3"/>
</dbReference>
<organism evidence="3 4">
    <name type="scientific">Thalassoglobus polymorphus</name>
    <dbReference type="NCBI Taxonomy" id="2527994"/>
    <lineage>
        <taxon>Bacteria</taxon>
        <taxon>Pseudomonadati</taxon>
        <taxon>Planctomycetota</taxon>
        <taxon>Planctomycetia</taxon>
        <taxon>Planctomycetales</taxon>
        <taxon>Planctomycetaceae</taxon>
        <taxon>Thalassoglobus</taxon>
    </lineage>
</organism>
<proteinExistence type="predicted"/>
<accession>A0A517QLR9</accession>
<name>A0A517QLR9_9PLAN</name>
<dbReference type="KEGG" id="tpol:Mal48_18350"/>
<dbReference type="EMBL" id="CP036267">
    <property type="protein sequence ID" value="QDT32588.1"/>
    <property type="molecule type" value="Genomic_DNA"/>
</dbReference>
<protein>
    <submittedName>
        <fullName evidence="3">Outer membrane biogenesis protein BamB</fullName>
    </submittedName>
</protein>
<dbReference type="OrthoDB" id="244732at2"/>
<evidence type="ECO:0000313" key="4">
    <source>
        <dbReference type="Proteomes" id="UP000315724"/>
    </source>
</evidence>
<keyword evidence="4" id="KW-1185">Reference proteome</keyword>